<dbReference type="OrthoDB" id="10062876at2759"/>
<dbReference type="InterPro" id="IPR004840">
    <property type="entry name" value="Amino_acid_permease_CS"/>
</dbReference>
<evidence type="ECO:0000256" key="8">
    <source>
        <dbReference type="SAM" id="Phobius"/>
    </source>
</evidence>
<dbReference type="VEuPathDB" id="FungiDB:PTTG_07839"/>
<dbReference type="GO" id="GO:0015171">
    <property type="term" value="F:amino acid transmembrane transporter activity"/>
    <property type="evidence" value="ECO:0007669"/>
    <property type="project" value="TreeGrafter"/>
</dbReference>
<dbReference type="InterPro" id="IPR050524">
    <property type="entry name" value="APC_YAT"/>
</dbReference>
<feature type="transmembrane region" description="Helical" evidence="8">
    <location>
        <begin position="202"/>
        <end position="222"/>
    </location>
</feature>
<dbReference type="Pfam" id="PF00324">
    <property type="entry name" value="AA_permease"/>
    <property type="match status" value="2"/>
</dbReference>
<feature type="transmembrane region" description="Helical" evidence="8">
    <location>
        <begin position="137"/>
        <end position="155"/>
    </location>
</feature>
<evidence type="ECO:0000313" key="12">
    <source>
        <dbReference type="Proteomes" id="UP000005240"/>
    </source>
</evidence>
<feature type="transmembrane region" description="Helical" evidence="8">
    <location>
        <begin position="324"/>
        <end position="343"/>
    </location>
</feature>
<feature type="transmembrane region" description="Helical" evidence="8">
    <location>
        <begin position="93"/>
        <end position="116"/>
    </location>
</feature>
<feature type="transmembrane region" description="Helical" evidence="8">
    <location>
        <begin position="424"/>
        <end position="441"/>
    </location>
</feature>
<organism evidence="10">
    <name type="scientific">Puccinia triticina (isolate 1-1 / race 1 (BBBD))</name>
    <name type="common">Brown leaf rust fungus</name>
    <dbReference type="NCBI Taxonomy" id="630390"/>
    <lineage>
        <taxon>Eukaryota</taxon>
        <taxon>Fungi</taxon>
        <taxon>Dikarya</taxon>
        <taxon>Basidiomycota</taxon>
        <taxon>Pucciniomycotina</taxon>
        <taxon>Pucciniomycetes</taxon>
        <taxon>Pucciniales</taxon>
        <taxon>Pucciniaceae</taxon>
        <taxon>Puccinia</taxon>
    </lineage>
</organism>
<dbReference type="FunFam" id="1.20.1740.10:FF:000006">
    <property type="entry name" value="General amino acid permease"/>
    <property type="match status" value="1"/>
</dbReference>
<name>A0A180G8W0_PUCT1</name>
<keyword evidence="6 8" id="KW-0472">Membrane</keyword>
<evidence type="ECO:0000256" key="2">
    <source>
        <dbReference type="ARBA" id="ARBA00022448"/>
    </source>
</evidence>
<dbReference type="EnsemblFungi" id="PTTG_07839-t43_1">
    <property type="protein sequence ID" value="PTTG_07839-t43_1-p1"/>
    <property type="gene ID" value="PTTG_07839"/>
</dbReference>
<keyword evidence="5 8" id="KW-1133">Transmembrane helix</keyword>
<dbReference type="Gene3D" id="1.20.1740.10">
    <property type="entry name" value="Amino acid/polyamine transporter I"/>
    <property type="match status" value="1"/>
</dbReference>
<dbReference type="PIRSF" id="PIRSF006060">
    <property type="entry name" value="AA_transporter"/>
    <property type="match status" value="1"/>
</dbReference>
<feature type="region of interest" description="Disordered" evidence="7">
    <location>
        <begin position="1"/>
        <end position="23"/>
    </location>
</feature>
<dbReference type="STRING" id="630390.A0A180G8W0"/>
<evidence type="ECO:0000313" key="10">
    <source>
        <dbReference type="EMBL" id="OAV89145.1"/>
    </source>
</evidence>
<dbReference type="InterPro" id="IPR004841">
    <property type="entry name" value="AA-permease/SLC12A_dom"/>
</dbReference>
<reference evidence="10" key="2">
    <citation type="submission" date="2016-05" db="EMBL/GenBank/DDBJ databases">
        <title>Comparative analysis highlights variable genome content of wheat rusts and divergence of the mating loci.</title>
        <authorList>
            <person name="Cuomo C.A."/>
            <person name="Bakkeren G."/>
            <person name="Szabo L."/>
            <person name="Khalil H."/>
            <person name="Joly D."/>
            <person name="Goldberg J."/>
            <person name="Young S."/>
            <person name="Zeng Q."/>
            <person name="Fellers J."/>
        </authorList>
    </citation>
    <scope>NUCLEOTIDE SEQUENCE [LARGE SCALE GENOMIC DNA]</scope>
    <source>
        <strain evidence="10">1-1 BBBD Race 1</strain>
    </source>
</reference>
<dbReference type="AlphaFoldDB" id="A0A180G8W0"/>
<feature type="transmembrane region" description="Helical" evidence="8">
    <location>
        <begin position="529"/>
        <end position="547"/>
    </location>
</feature>
<sequence length="629" mass="68916">MASKPLQNDTQSQSGTSKPCDGSAVNIDIFHSDEKVKDASINSSADASTQVHRKLKQRHISMIAMAGTIGTGLFLGSGQAIRQAGPVGTLLGYVLMGAVVFSMQVALGEMVTMFPVTGAIPHYAERFFDPAMGFAGIKCYFNSSFFLAITISLNINSAGLIPDLKFDEVGVNMCLASPIPLAAEITAAAIVVEYWDATTPSWVYITIFLVTICAINLTGVRWYGEAEFVFSAIKLMVIMILVILGIILDLGGGPTHDRIGLRYWRDPGPFVQFHGVLGPVGRFLGVWTVFIQAAYSYQGVESVAIIAGEAENPRKTIPKAIKRVFFRILIFYIGGVTVAGLLVPSNSPRLASVKGHGTSQASPFVIAINNGGISILPDIVNAVILLAAYSTGNTGLYCGSRILHGLACRGMAPSVFSKCTKSGLPIFALIPPAAGGLLAFLRLNNSGATVFHWLTRMSAVTGLVTWLSVLVSYLHFYQGMKYHGIDRNKIPYKSPFQPYLSYFGLCMIVLVILFSGFEVFLQGNWSTSNFITNYITIVIYLLLFLYWKLTKRCKFVSLPEMDLVGSTKELDHMDAYYKSREKLPRTWLKKTWEWVCDAFSNGSNKPTVTGTNYFRLVHSEYFFSCSKIE</sequence>
<evidence type="ECO:0000256" key="6">
    <source>
        <dbReference type="ARBA" id="ARBA00023136"/>
    </source>
</evidence>
<dbReference type="PROSITE" id="PS00218">
    <property type="entry name" value="AMINO_ACID_PERMEASE_1"/>
    <property type="match status" value="1"/>
</dbReference>
<evidence type="ECO:0000259" key="9">
    <source>
        <dbReference type="Pfam" id="PF00324"/>
    </source>
</evidence>
<keyword evidence="2" id="KW-0813">Transport</keyword>
<evidence type="ECO:0000313" key="11">
    <source>
        <dbReference type="EnsemblFungi" id="PTTG_07839-t43_1-p1"/>
    </source>
</evidence>
<reference evidence="10" key="1">
    <citation type="submission" date="2009-11" db="EMBL/GenBank/DDBJ databases">
        <authorList>
            <consortium name="The Broad Institute Genome Sequencing Platform"/>
            <person name="Ward D."/>
            <person name="Feldgarden M."/>
            <person name="Earl A."/>
            <person name="Young S.K."/>
            <person name="Zeng Q."/>
            <person name="Koehrsen M."/>
            <person name="Alvarado L."/>
            <person name="Berlin A."/>
            <person name="Bochicchio J."/>
            <person name="Borenstein D."/>
            <person name="Chapman S.B."/>
            <person name="Chen Z."/>
            <person name="Engels R."/>
            <person name="Freedman E."/>
            <person name="Gellesch M."/>
            <person name="Goldberg J."/>
            <person name="Griggs A."/>
            <person name="Gujja S."/>
            <person name="Heilman E."/>
            <person name="Heiman D."/>
            <person name="Hepburn T."/>
            <person name="Howarth C."/>
            <person name="Jen D."/>
            <person name="Larson L."/>
            <person name="Lewis B."/>
            <person name="Mehta T."/>
            <person name="Park D."/>
            <person name="Pearson M."/>
            <person name="Roberts A."/>
            <person name="Saif S."/>
            <person name="Shea T."/>
            <person name="Shenoy N."/>
            <person name="Sisk P."/>
            <person name="Stolte C."/>
            <person name="Sykes S."/>
            <person name="Thomson T."/>
            <person name="Walk T."/>
            <person name="White J."/>
            <person name="Yandava C."/>
            <person name="Izard J."/>
            <person name="Baranova O.V."/>
            <person name="Blanton J.M."/>
            <person name="Tanner A.C."/>
            <person name="Dewhirst F.E."/>
            <person name="Haas B."/>
            <person name="Nusbaum C."/>
            <person name="Birren B."/>
        </authorList>
    </citation>
    <scope>NUCLEOTIDE SEQUENCE [LARGE SCALE GENOMIC DNA]</scope>
    <source>
        <strain evidence="10">1-1 BBBD Race 1</strain>
    </source>
</reference>
<proteinExistence type="predicted"/>
<protein>
    <recommendedName>
        <fullName evidence="9">Amino acid permease/ SLC12A domain-containing protein</fullName>
    </recommendedName>
</protein>
<keyword evidence="12" id="KW-1185">Reference proteome</keyword>
<feature type="transmembrane region" description="Helical" evidence="8">
    <location>
        <begin position="453"/>
        <end position="477"/>
    </location>
</feature>
<reference evidence="11 12" key="3">
    <citation type="journal article" date="2017" name="G3 (Bethesda)">
        <title>Comparative analysis highlights variable genome content of wheat rusts and divergence of the mating loci.</title>
        <authorList>
            <person name="Cuomo C.A."/>
            <person name="Bakkeren G."/>
            <person name="Khalil H.B."/>
            <person name="Panwar V."/>
            <person name="Joly D."/>
            <person name="Linning R."/>
            <person name="Sakthikumar S."/>
            <person name="Song X."/>
            <person name="Adiconis X."/>
            <person name="Fan L."/>
            <person name="Goldberg J.M."/>
            <person name="Levin J.Z."/>
            <person name="Young S."/>
            <person name="Zeng Q."/>
            <person name="Anikster Y."/>
            <person name="Bruce M."/>
            <person name="Wang M."/>
            <person name="Yin C."/>
            <person name="McCallum B."/>
            <person name="Szabo L.J."/>
            <person name="Hulbert S."/>
            <person name="Chen X."/>
            <person name="Fellers J.P."/>
        </authorList>
    </citation>
    <scope>NUCLEOTIDE SEQUENCE</scope>
    <source>
        <strain evidence="11">isolate 1-1 / race 1 (BBBD)</strain>
        <strain evidence="12">Isolate 1-1 / race 1 (BBBD)</strain>
    </source>
</reference>
<keyword evidence="3 8" id="KW-0812">Transmembrane</keyword>
<dbReference type="PANTHER" id="PTHR43341:SF4">
    <property type="entry name" value="ARGININE PERMEASE CAN1-RELATED"/>
    <property type="match status" value="1"/>
</dbReference>
<feature type="transmembrane region" description="Helical" evidence="8">
    <location>
        <begin position="498"/>
        <end position="517"/>
    </location>
</feature>
<accession>A0A180G8W0</accession>
<feature type="domain" description="Amino acid permease/ SLC12A" evidence="9">
    <location>
        <begin position="170"/>
        <end position="556"/>
    </location>
</feature>
<feature type="compositionally biased region" description="Polar residues" evidence="7">
    <location>
        <begin position="1"/>
        <end position="17"/>
    </location>
</feature>
<comment type="subcellular location">
    <subcellularLocation>
        <location evidence="1">Membrane</location>
        <topology evidence="1">Multi-pass membrane protein</topology>
    </subcellularLocation>
</comment>
<evidence type="ECO:0000256" key="4">
    <source>
        <dbReference type="ARBA" id="ARBA00022970"/>
    </source>
</evidence>
<evidence type="ECO:0000256" key="5">
    <source>
        <dbReference type="ARBA" id="ARBA00022989"/>
    </source>
</evidence>
<feature type="domain" description="Amino acid permease/ SLC12A" evidence="9">
    <location>
        <begin position="59"/>
        <end position="148"/>
    </location>
</feature>
<dbReference type="Proteomes" id="UP000005240">
    <property type="component" value="Unassembled WGS sequence"/>
</dbReference>
<gene>
    <name evidence="10" type="ORF">PTTG_07839</name>
</gene>
<dbReference type="PANTHER" id="PTHR43341">
    <property type="entry name" value="AMINO ACID PERMEASE"/>
    <property type="match status" value="1"/>
</dbReference>
<feature type="transmembrane region" description="Helical" evidence="8">
    <location>
        <begin position="60"/>
        <end position="81"/>
    </location>
</feature>
<reference evidence="11" key="4">
    <citation type="submission" date="2025-05" db="UniProtKB">
        <authorList>
            <consortium name="EnsemblFungi"/>
        </authorList>
    </citation>
    <scope>IDENTIFICATION</scope>
    <source>
        <strain evidence="11">isolate 1-1 / race 1 (BBBD)</strain>
    </source>
</reference>
<dbReference type="GO" id="GO:0016020">
    <property type="term" value="C:membrane"/>
    <property type="evidence" value="ECO:0007669"/>
    <property type="project" value="UniProtKB-SubCell"/>
</dbReference>
<keyword evidence="4" id="KW-0029">Amino-acid transport</keyword>
<feature type="transmembrane region" description="Helical" evidence="8">
    <location>
        <begin position="228"/>
        <end position="248"/>
    </location>
</feature>
<dbReference type="EMBL" id="ADAS02000139">
    <property type="protein sequence ID" value="OAV89145.1"/>
    <property type="molecule type" value="Genomic_DNA"/>
</dbReference>
<evidence type="ECO:0000256" key="1">
    <source>
        <dbReference type="ARBA" id="ARBA00004141"/>
    </source>
</evidence>
<evidence type="ECO:0000256" key="7">
    <source>
        <dbReference type="SAM" id="MobiDB-lite"/>
    </source>
</evidence>
<evidence type="ECO:0000256" key="3">
    <source>
        <dbReference type="ARBA" id="ARBA00022692"/>
    </source>
</evidence>